<evidence type="ECO:0000256" key="3">
    <source>
        <dbReference type="ARBA" id="ARBA00022597"/>
    </source>
</evidence>
<dbReference type="PRINTS" id="PR00181">
    <property type="entry name" value="MALTOSEBP"/>
</dbReference>
<protein>
    <submittedName>
        <fullName evidence="7">Maltose ABC transporter substrate-binding protein</fullName>
    </submittedName>
</protein>
<accession>A0A938YDI7</accession>
<dbReference type="PANTHER" id="PTHR30061:SF50">
    <property type="entry name" value="MALTOSE_MALTODEXTRIN-BINDING PERIPLASMIC PROTEIN"/>
    <property type="match status" value="1"/>
</dbReference>
<keyword evidence="2" id="KW-0813">Transport</keyword>
<dbReference type="InterPro" id="IPR006059">
    <property type="entry name" value="SBP"/>
</dbReference>
<reference evidence="7" key="1">
    <citation type="submission" date="2021-01" db="EMBL/GenBank/DDBJ databases">
        <title>YIM 132084 draft genome.</title>
        <authorList>
            <person name="An D."/>
        </authorList>
    </citation>
    <scope>NUCLEOTIDE SEQUENCE</scope>
    <source>
        <strain evidence="7">YIM 132084</strain>
    </source>
</reference>
<comment type="similarity">
    <text evidence="1">Belongs to the bacterial solute-binding protein 1 family.</text>
</comment>
<evidence type="ECO:0000256" key="4">
    <source>
        <dbReference type="ARBA" id="ARBA00022729"/>
    </source>
</evidence>
<feature type="signal peptide" evidence="6">
    <location>
        <begin position="1"/>
        <end position="20"/>
    </location>
</feature>
<dbReference type="CDD" id="cd13586">
    <property type="entry name" value="PBP2_Maltose_binding_like"/>
    <property type="match status" value="1"/>
</dbReference>
<evidence type="ECO:0000313" key="8">
    <source>
        <dbReference type="Proteomes" id="UP000663792"/>
    </source>
</evidence>
<dbReference type="PANTHER" id="PTHR30061">
    <property type="entry name" value="MALTOSE-BINDING PERIPLASMIC PROTEIN"/>
    <property type="match status" value="1"/>
</dbReference>
<dbReference type="InterPro" id="IPR006060">
    <property type="entry name" value="Maltose/Cyclodextrin-bd"/>
</dbReference>
<keyword evidence="8" id="KW-1185">Reference proteome</keyword>
<evidence type="ECO:0000256" key="6">
    <source>
        <dbReference type="SAM" id="SignalP"/>
    </source>
</evidence>
<keyword evidence="4 6" id="KW-0732">Signal</keyword>
<feature type="chain" id="PRO_5038360985" evidence="6">
    <location>
        <begin position="21"/>
        <end position="447"/>
    </location>
</feature>
<keyword evidence="3" id="KW-0762">Sugar transport</keyword>
<dbReference type="SUPFAM" id="SSF53850">
    <property type="entry name" value="Periplasmic binding protein-like II"/>
    <property type="match status" value="1"/>
</dbReference>
<evidence type="ECO:0000256" key="2">
    <source>
        <dbReference type="ARBA" id="ARBA00022448"/>
    </source>
</evidence>
<dbReference type="GO" id="GO:0042956">
    <property type="term" value="P:maltodextrin transmembrane transport"/>
    <property type="evidence" value="ECO:0007669"/>
    <property type="project" value="TreeGrafter"/>
</dbReference>
<name>A0A938YDI7_9ACTN</name>
<dbReference type="GO" id="GO:0055052">
    <property type="term" value="C:ATP-binding cassette (ABC) transporter complex, substrate-binding subunit-containing"/>
    <property type="evidence" value="ECO:0007669"/>
    <property type="project" value="TreeGrafter"/>
</dbReference>
<dbReference type="EMBL" id="JAERWK010000005">
    <property type="protein sequence ID" value="MBM9466447.1"/>
    <property type="molecule type" value="Genomic_DNA"/>
</dbReference>
<feature type="region of interest" description="Disordered" evidence="5">
    <location>
        <begin position="46"/>
        <end position="65"/>
    </location>
</feature>
<dbReference type="GO" id="GO:0015144">
    <property type="term" value="F:carbohydrate transmembrane transporter activity"/>
    <property type="evidence" value="ECO:0007669"/>
    <property type="project" value="InterPro"/>
</dbReference>
<dbReference type="PROSITE" id="PS51257">
    <property type="entry name" value="PROKAR_LIPOPROTEIN"/>
    <property type="match status" value="1"/>
</dbReference>
<dbReference type="Pfam" id="PF13416">
    <property type="entry name" value="SBP_bac_8"/>
    <property type="match status" value="1"/>
</dbReference>
<comment type="caution">
    <text evidence="7">The sequence shown here is derived from an EMBL/GenBank/DDBJ whole genome shotgun (WGS) entry which is preliminary data.</text>
</comment>
<evidence type="ECO:0000256" key="5">
    <source>
        <dbReference type="SAM" id="MobiDB-lite"/>
    </source>
</evidence>
<organism evidence="7 8">
    <name type="scientific">Nakamurella leprariae</name>
    <dbReference type="NCBI Taxonomy" id="2803911"/>
    <lineage>
        <taxon>Bacteria</taxon>
        <taxon>Bacillati</taxon>
        <taxon>Actinomycetota</taxon>
        <taxon>Actinomycetes</taxon>
        <taxon>Nakamurellales</taxon>
        <taxon>Nakamurellaceae</taxon>
        <taxon>Nakamurella</taxon>
    </lineage>
</organism>
<feature type="compositionally biased region" description="Low complexity" evidence="5">
    <location>
        <begin position="46"/>
        <end position="59"/>
    </location>
</feature>
<sequence length="447" mass="45493">MRSRHARLIALGGIVALLVAACGGSDDGGGGTTAATSAAGAGTATSAATGTTAEESPATTGGGAPAGSAAGTLTIWTDALYAPPVKEAADAFAAENGVTVNVQAVNETRTQFLTASQAGTGPDLVLGANDWIGQLVQNGAIDPVPMTDATKDLFNPAAIQAVTFNGQVYGIPYAVENLALYRNTDLAPEAPATWEDLTAAATSLQQQGRVTELLALPIGTDGAPAPYHTYPIFTAGGGTLFGESPDGSYDINQMEMGSDASIAANTRMSQMAQQGLLKTSIGSENLASIFTDQKTAFMVSGPWTLPDIEAAGINYAISDIPSFAGGPPARPFLGVQAVYVASKGQNKALAQEFATNYFIQPEVAQGLYDAQPRPPALLETYESVAAENPDIAAFNEAGAEGDPLPSFTEMAGIFDPWGKAIVAIVGGADPAQTTRDLATTIDGLIGG</sequence>
<evidence type="ECO:0000313" key="7">
    <source>
        <dbReference type="EMBL" id="MBM9466447.1"/>
    </source>
</evidence>
<dbReference type="GO" id="GO:1901982">
    <property type="term" value="F:maltose binding"/>
    <property type="evidence" value="ECO:0007669"/>
    <property type="project" value="TreeGrafter"/>
</dbReference>
<evidence type="ECO:0000256" key="1">
    <source>
        <dbReference type="ARBA" id="ARBA00008520"/>
    </source>
</evidence>
<dbReference type="RefSeq" id="WP_205259377.1">
    <property type="nucleotide sequence ID" value="NZ_JAERWK010000005.1"/>
</dbReference>
<dbReference type="GO" id="GO:0015768">
    <property type="term" value="P:maltose transport"/>
    <property type="evidence" value="ECO:0007669"/>
    <property type="project" value="TreeGrafter"/>
</dbReference>
<dbReference type="Proteomes" id="UP000663792">
    <property type="component" value="Unassembled WGS sequence"/>
</dbReference>
<dbReference type="Gene3D" id="3.40.190.10">
    <property type="entry name" value="Periplasmic binding protein-like II"/>
    <property type="match status" value="2"/>
</dbReference>
<proteinExistence type="inferred from homology"/>
<dbReference type="AlphaFoldDB" id="A0A938YDI7"/>
<gene>
    <name evidence="7" type="ORF">JL106_04025</name>
</gene>